<evidence type="ECO:0000313" key="1">
    <source>
        <dbReference type="EMBL" id="OBJ35652.1"/>
    </source>
</evidence>
<dbReference type="Proteomes" id="UP000093898">
    <property type="component" value="Unassembled WGS sequence"/>
</dbReference>
<evidence type="ECO:0008006" key="3">
    <source>
        <dbReference type="Google" id="ProtNLM"/>
    </source>
</evidence>
<gene>
    <name evidence="1" type="ORF">A5630_09030</name>
</gene>
<reference evidence="1 2" key="1">
    <citation type="submission" date="2016-06" db="EMBL/GenBank/DDBJ databases">
        <authorList>
            <person name="Kjaerup R.B."/>
            <person name="Dalgaard T.S."/>
            <person name="Juul-Madsen H.R."/>
        </authorList>
    </citation>
    <scope>NUCLEOTIDE SEQUENCE [LARGE SCALE GENOMIC DNA]</scope>
    <source>
        <strain evidence="1 2">1127319.6</strain>
    </source>
</reference>
<dbReference type="EMBL" id="LZLC01000261">
    <property type="protein sequence ID" value="OBJ35652.1"/>
    <property type="molecule type" value="Genomic_DNA"/>
</dbReference>
<dbReference type="InterPro" id="IPR010696">
    <property type="entry name" value="DUF1272"/>
</dbReference>
<sequence length="78" mass="8578">MLKMKTECEICADPLAGDDTAWICSYECTYCAGCKDQLEVCPNCAGELVRRPRRTTGAAAIASRLPSRIARRLRRLGA</sequence>
<protein>
    <recommendedName>
        <fullName evidence="3">DUF1272 domain-containing protein</fullName>
    </recommendedName>
</protein>
<proteinExistence type="predicted"/>
<dbReference type="RefSeq" id="WP_064986565.1">
    <property type="nucleotide sequence ID" value="NZ_LZLC01000261.1"/>
</dbReference>
<dbReference type="Pfam" id="PF06906">
    <property type="entry name" value="DUF1272"/>
    <property type="match status" value="1"/>
</dbReference>
<dbReference type="AlphaFoldDB" id="A0A1A3GHY1"/>
<accession>A0A1A3GHY1</accession>
<organism evidence="1 2">
    <name type="scientific">Mycolicibacterium mucogenicum</name>
    <name type="common">Mycobacterium mucogenicum</name>
    <dbReference type="NCBI Taxonomy" id="56689"/>
    <lineage>
        <taxon>Bacteria</taxon>
        <taxon>Bacillati</taxon>
        <taxon>Actinomycetota</taxon>
        <taxon>Actinomycetes</taxon>
        <taxon>Mycobacteriales</taxon>
        <taxon>Mycobacteriaceae</taxon>
        <taxon>Mycolicibacterium</taxon>
    </lineage>
</organism>
<name>A0A1A3GHY1_MYCMU</name>
<dbReference type="OrthoDB" id="9808883at2"/>
<comment type="caution">
    <text evidence="1">The sequence shown here is derived from an EMBL/GenBank/DDBJ whole genome shotgun (WGS) entry which is preliminary data.</text>
</comment>
<evidence type="ECO:0000313" key="2">
    <source>
        <dbReference type="Proteomes" id="UP000093898"/>
    </source>
</evidence>